<protein>
    <recommendedName>
        <fullName evidence="3">F-box domain-containing protein</fullName>
    </recommendedName>
</protein>
<sequence length="480" mass="53069">MSMTVESCVRCGTTDAPVDPTLDRAHLRSRLAQLNSLIAAFSAERQKLQAVSDSIVYPVLTLPPEITALIFLHCLPEITAFPKPSPLVAPLLLTQICRQWRDIAIASSELWQSIGIVDTRTVDVFDTWLLRSRNHPLNLSLNCVDHERGAPLVDVCISHTHRWRNVELALPVGLLRRLKLPLSMPLLCKISLSLRGPFVREQSDDDPISLSNAPILCEADLSTHTDLRVKLPWAQLTTLRLDKADVAESLAILELCPNLVTLDLSTVGPPPATRDSEPEPLILPNLQSFTFSTDFCPVIERLRLPRLTHLHIRETLAADGTYTARLQNLLAHCVSPIQHFSLALKYPASETLQRTLDAVPASLHALELHCGNATHLAPLLAALHSPDVLPALTTLTITGGRVFDDDYDALPALLQIRAPTLREFSMLMLTYGRVDAVRDVPLRMRVLPKLNALAEAGMKIRVTITARFHIGTEVLVDTLT</sequence>
<keyword evidence="2" id="KW-1185">Reference proteome</keyword>
<organism evidence="1 2">
    <name type="scientific">Mycena albidolilacea</name>
    <dbReference type="NCBI Taxonomy" id="1033008"/>
    <lineage>
        <taxon>Eukaryota</taxon>
        <taxon>Fungi</taxon>
        <taxon>Dikarya</taxon>
        <taxon>Basidiomycota</taxon>
        <taxon>Agaricomycotina</taxon>
        <taxon>Agaricomycetes</taxon>
        <taxon>Agaricomycetidae</taxon>
        <taxon>Agaricales</taxon>
        <taxon>Marasmiineae</taxon>
        <taxon>Mycenaceae</taxon>
        <taxon>Mycena</taxon>
    </lineage>
</organism>
<gene>
    <name evidence="1" type="ORF">DFH08DRAFT_757290</name>
</gene>
<dbReference type="SUPFAM" id="SSF52047">
    <property type="entry name" value="RNI-like"/>
    <property type="match status" value="1"/>
</dbReference>
<proteinExistence type="predicted"/>
<evidence type="ECO:0000313" key="2">
    <source>
        <dbReference type="Proteomes" id="UP001218218"/>
    </source>
</evidence>
<accession>A0AAD6Z6G7</accession>
<evidence type="ECO:0000313" key="1">
    <source>
        <dbReference type="EMBL" id="KAJ7310037.1"/>
    </source>
</evidence>
<dbReference type="Gene3D" id="1.20.1280.50">
    <property type="match status" value="1"/>
</dbReference>
<reference evidence="1" key="1">
    <citation type="submission" date="2023-03" db="EMBL/GenBank/DDBJ databases">
        <title>Massive genome expansion in bonnet fungi (Mycena s.s.) driven by repeated elements and novel gene families across ecological guilds.</title>
        <authorList>
            <consortium name="Lawrence Berkeley National Laboratory"/>
            <person name="Harder C.B."/>
            <person name="Miyauchi S."/>
            <person name="Viragh M."/>
            <person name="Kuo A."/>
            <person name="Thoen E."/>
            <person name="Andreopoulos B."/>
            <person name="Lu D."/>
            <person name="Skrede I."/>
            <person name="Drula E."/>
            <person name="Henrissat B."/>
            <person name="Morin E."/>
            <person name="Kohler A."/>
            <person name="Barry K."/>
            <person name="LaButti K."/>
            <person name="Morin E."/>
            <person name="Salamov A."/>
            <person name="Lipzen A."/>
            <person name="Mereny Z."/>
            <person name="Hegedus B."/>
            <person name="Baldrian P."/>
            <person name="Stursova M."/>
            <person name="Weitz H."/>
            <person name="Taylor A."/>
            <person name="Grigoriev I.V."/>
            <person name="Nagy L.G."/>
            <person name="Martin F."/>
            <person name="Kauserud H."/>
        </authorList>
    </citation>
    <scope>NUCLEOTIDE SEQUENCE</scope>
    <source>
        <strain evidence="1">CBHHK002</strain>
    </source>
</reference>
<evidence type="ECO:0008006" key="3">
    <source>
        <dbReference type="Google" id="ProtNLM"/>
    </source>
</evidence>
<name>A0AAD6Z6G7_9AGAR</name>
<dbReference type="Proteomes" id="UP001218218">
    <property type="component" value="Unassembled WGS sequence"/>
</dbReference>
<dbReference type="EMBL" id="JARIHO010000080">
    <property type="protein sequence ID" value="KAJ7310037.1"/>
    <property type="molecule type" value="Genomic_DNA"/>
</dbReference>
<comment type="caution">
    <text evidence="1">The sequence shown here is derived from an EMBL/GenBank/DDBJ whole genome shotgun (WGS) entry which is preliminary data.</text>
</comment>
<dbReference type="AlphaFoldDB" id="A0AAD6Z6G7"/>